<name>A0ABP8WFB3_9MICC</name>
<dbReference type="InterPro" id="IPR020904">
    <property type="entry name" value="Sc_DH/Rdtase_CS"/>
</dbReference>
<comment type="similarity">
    <text evidence="1">Belongs to the short-chain dehydrogenases/reductases (SDR) family.</text>
</comment>
<sequence>MDMSEFNGRVALVTGAASGIGEAIARNLAKRGTKVVVTDIDSTGIDNVVQAIMAAGGNAAGIRQDVARREDAQAAVDFAVQTYGGLHYAVNNAGVGGQVEALGETDMDAWDRTVAIDLNGVAYGMAAQLPVIEQHGGGAIVNIGSIHSTVATGVGNSAYTAAKHGVVGLTKQTAVDYGRRGVRINAVGPAYIETPLLANLPAGTKEALVNAHPMGRLGTSEEVAQLTAFLLSENASFMTGGYYLVDGGYTAV</sequence>
<dbReference type="SUPFAM" id="SSF51735">
    <property type="entry name" value="NAD(P)-binding Rossmann-fold domains"/>
    <property type="match status" value="1"/>
</dbReference>
<dbReference type="PROSITE" id="PS00061">
    <property type="entry name" value="ADH_SHORT"/>
    <property type="match status" value="1"/>
</dbReference>
<proteinExistence type="inferred from homology"/>
<dbReference type="PRINTS" id="PR00080">
    <property type="entry name" value="SDRFAMILY"/>
</dbReference>
<dbReference type="Pfam" id="PF13561">
    <property type="entry name" value="adh_short_C2"/>
    <property type="match status" value="1"/>
</dbReference>
<evidence type="ECO:0000256" key="1">
    <source>
        <dbReference type="ARBA" id="ARBA00006484"/>
    </source>
</evidence>
<keyword evidence="2" id="KW-0560">Oxidoreductase</keyword>
<dbReference type="Proteomes" id="UP001501446">
    <property type="component" value="Unassembled WGS sequence"/>
</dbReference>
<evidence type="ECO:0000313" key="4">
    <source>
        <dbReference type="Proteomes" id="UP001501446"/>
    </source>
</evidence>
<dbReference type="PANTHER" id="PTHR24321">
    <property type="entry name" value="DEHYDROGENASES, SHORT CHAIN"/>
    <property type="match status" value="1"/>
</dbReference>
<evidence type="ECO:0000313" key="3">
    <source>
        <dbReference type="EMBL" id="GAA4688597.1"/>
    </source>
</evidence>
<reference evidence="4" key="1">
    <citation type="journal article" date="2019" name="Int. J. Syst. Evol. Microbiol.">
        <title>The Global Catalogue of Microorganisms (GCM) 10K type strain sequencing project: providing services to taxonomists for standard genome sequencing and annotation.</title>
        <authorList>
            <consortium name="The Broad Institute Genomics Platform"/>
            <consortium name="The Broad Institute Genome Sequencing Center for Infectious Disease"/>
            <person name="Wu L."/>
            <person name="Ma J."/>
        </authorList>
    </citation>
    <scope>NUCLEOTIDE SEQUENCE [LARGE SCALE GENOMIC DNA]</scope>
    <source>
        <strain evidence="4">JCM 18958</strain>
    </source>
</reference>
<protein>
    <submittedName>
        <fullName evidence="3">SDR family NAD(P)-dependent oxidoreductase</fullName>
    </submittedName>
</protein>
<dbReference type="EMBL" id="BAABLN010000001">
    <property type="protein sequence ID" value="GAA4688597.1"/>
    <property type="molecule type" value="Genomic_DNA"/>
</dbReference>
<comment type="caution">
    <text evidence="3">The sequence shown here is derived from an EMBL/GenBank/DDBJ whole genome shotgun (WGS) entry which is preliminary data.</text>
</comment>
<gene>
    <name evidence="3" type="ORF">GCM10025781_01650</name>
</gene>
<keyword evidence="4" id="KW-1185">Reference proteome</keyword>
<accession>A0ABP8WFB3</accession>
<dbReference type="PRINTS" id="PR00081">
    <property type="entry name" value="GDHRDH"/>
</dbReference>
<dbReference type="PANTHER" id="PTHR24321:SF8">
    <property type="entry name" value="ESTRADIOL 17-BETA-DEHYDROGENASE 8-RELATED"/>
    <property type="match status" value="1"/>
</dbReference>
<dbReference type="InterPro" id="IPR002347">
    <property type="entry name" value="SDR_fam"/>
</dbReference>
<organism evidence="3 4">
    <name type="scientific">Kocuria gwangalliensis</name>
    <dbReference type="NCBI Taxonomy" id="501592"/>
    <lineage>
        <taxon>Bacteria</taxon>
        <taxon>Bacillati</taxon>
        <taxon>Actinomycetota</taxon>
        <taxon>Actinomycetes</taxon>
        <taxon>Micrococcales</taxon>
        <taxon>Micrococcaceae</taxon>
        <taxon>Kocuria</taxon>
    </lineage>
</organism>
<dbReference type="Gene3D" id="3.40.50.720">
    <property type="entry name" value="NAD(P)-binding Rossmann-like Domain"/>
    <property type="match status" value="1"/>
</dbReference>
<evidence type="ECO:0000256" key="2">
    <source>
        <dbReference type="ARBA" id="ARBA00023002"/>
    </source>
</evidence>
<dbReference type="InterPro" id="IPR036291">
    <property type="entry name" value="NAD(P)-bd_dom_sf"/>
</dbReference>
<dbReference type="CDD" id="cd05233">
    <property type="entry name" value="SDR_c"/>
    <property type="match status" value="1"/>
</dbReference>